<evidence type="ECO:0000259" key="3">
    <source>
        <dbReference type="PROSITE" id="PS51208"/>
    </source>
</evidence>
<dbReference type="SUPFAM" id="SSF103515">
    <property type="entry name" value="Autotransporter"/>
    <property type="match status" value="1"/>
</dbReference>
<name>A0A4U7BNY9_9BACT</name>
<dbReference type="EMBL" id="NXMA01000015">
    <property type="protein sequence ID" value="TKX30636.1"/>
    <property type="molecule type" value="Genomic_DNA"/>
</dbReference>
<proteinExistence type="predicted"/>
<dbReference type="AlphaFoldDB" id="A0A4U7BNY9"/>
<protein>
    <submittedName>
        <fullName evidence="4">Autotransporter domain-containing protein</fullName>
    </submittedName>
</protein>
<gene>
    <name evidence="4" type="ORF">CQA76_07770</name>
</gene>
<organism evidence="4 5">
    <name type="scientific">Campylobacter aviculae</name>
    <dbReference type="NCBI Taxonomy" id="2510190"/>
    <lineage>
        <taxon>Bacteria</taxon>
        <taxon>Pseudomonadati</taxon>
        <taxon>Campylobacterota</taxon>
        <taxon>Epsilonproteobacteria</taxon>
        <taxon>Campylobacterales</taxon>
        <taxon>Campylobacteraceae</taxon>
        <taxon>Campylobacter</taxon>
    </lineage>
</organism>
<keyword evidence="2" id="KW-0732">Signal</keyword>
<dbReference type="InterPro" id="IPR036709">
    <property type="entry name" value="Autotransporte_beta_dom_sf"/>
</dbReference>
<keyword evidence="1" id="KW-0175">Coiled coil</keyword>
<dbReference type="PROSITE" id="PS51208">
    <property type="entry name" value="AUTOTRANSPORTER"/>
    <property type="match status" value="1"/>
</dbReference>
<sequence>MYSHKKVMLSAIAASFIVANAAYAQTIINNPMANDGLIQDSKDKSHYTYHFEDRPVYSNLGSEHFTDDANRIKHLTIQATVGSKGVFYFTPLLDSVSIGGFGYLLNYPNTGFNQINPLTSGIYKDIVHNGYAFDITANKVVIAGNGKGVIPQPGTVSNGTNSNTNAIISASYGKSTITAKDGVYAINSVIDVINGSYYNNGYQEKDFDGSLLIKGNLVLRGSEVISNVLAHGTPGLYVDGKVTAANTKFVAGIEDLNRVTDHGYYVMSASGGFENGIDSKKAFTDSSSHNAGELVWHNRLINISSDLMNSKLANNAGTIYENEFKDLIYKSNTDLDNLWDFKLVQSGKSLFVTGKLDKSLYTKNGKLDYNMLNTAIKKEIANQKDNLEKLASLDGTSGLLVDKKVQVINQITYTQRSIQMAENSIKFMTANNTNGKYNAKIKDVQAQLNKDKTLFNQLQNRLNEYRTLINNVQTQIAHLTPKLYDEYRVEEGQKGQIFVSLADSSVAGNIAGTTDYILGDGKVVRDVEKAANSNAGNSALNTPIGAINIANDMAISNRLAKFSNPYSTMMAGESFAAGNGTASDSSFAYGARSYANNVWANAIGGANIVDGNSGALYGVSIGYDRLLGENTILGAYLTYANSDIKTDLVKQESDNLQVGLYSRTLHGNHEFDFKGYAQFGWTDQDRQIVNSINSSDFTRKFLGASGTYGYVFDIGNNFYIKPLAGLNLYYSFTPDYTESGIYAQHVRSQSNFDASLEAGAEFRKYLSKQSYIYAIPKIEQYIVTSGDDYTARFVGSPVSFTVDGSDSKKTFGALILGGDINFANQWAFTFSAGVKQLLGGKVDDQDETYVSGNVGLKYQF</sequence>
<dbReference type="Proteomes" id="UP000310353">
    <property type="component" value="Unassembled WGS sequence"/>
</dbReference>
<dbReference type="InterPro" id="IPR005546">
    <property type="entry name" value="Autotransporte_beta"/>
</dbReference>
<dbReference type="Gene3D" id="2.40.128.130">
    <property type="entry name" value="Autotransporter beta-domain"/>
    <property type="match status" value="1"/>
</dbReference>
<feature type="signal peptide" evidence="2">
    <location>
        <begin position="1"/>
        <end position="24"/>
    </location>
</feature>
<feature type="coiled-coil region" evidence="1">
    <location>
        <begin position="441"/>
        <end position="475"/>
    </location>
</feature>
<evidence type="ECO:0000256" key="2">
    <source>
        <dbReference type="SAM" id="SignalP"/>
    </source>
</evidence>
<keyword evidence="5" id="KW-1185">Reference proteome</keyword>
<comment type="caution">
    <text evidence="4">The sequence shown here is derived from an EMBL/GenBank/DDBJ whole genome shotgun (WGS) entry which is preliminary data.</text>
</comment>
<accession>A0A4U7BNY9</accession>
<dbReference type="SMART" id="SM00869">
    <property type="entry name" value="Autotransporter"/>
    <property type="match status" value="1"/>
</dbReference>
<evidence type="ECO:0000313" key="4">
    <source>
        <dbReference type="EMBL" id="TKX30636.1"/>
    </source>
</evidence>
<feature type="chain" id="PRO_5020740964" evidence="2">
    <location>
        <begin position="25"/>
        <end position="860"/>
    </location>
</feature>
<dbReference type="OrthoDB" id="5360552at2"/>
<evidence type="ECO:0000313" key="5">
    <source>
        <dbReference type="Proteomes" id="UP000310353"/>
    </source>
</evidence>
<reference evidence="4 5" key="1">
    <citation type="submission" date="2018-05" db="EMBL/GenBank/DDBJ databases">
        <title>Novel Campyloabacter and Helicobacter Species and Strains.</title>
        <authorList>
            <person name="Mannion A.J."/>
            <person name="Shen Z."/>
            <person name="Fox J.G."/>
        </authorList>
    </citation>
    <scope>NUCLEOTIDE SEQUENCE [LARGE SCALE GENOMIC DNA]</scope>
    <source>
        <strain evidence="5">MIT17-670</strain>
    </source>
</reference>
<dbReference type="Pfam" id="PF03797">
    <property type="entry name" value="Autotransporter"/>
    <property type="match status" value="1"/>
</dbReference>
<feature type="domain" description="Autotransporter" evidence="3">
    <location>
        <begin position="591"/>
        <end position="860"/>
    </location>
</feature>
<evidence type="ECO:0000256" key="1">
    <source>
        <dbReference type="SAM" id="Coils"/>
    </source>
</evidence>